<gene>
    <name evidence="7" type="ORF">Lbru_0551</name>
</gene>
<keyword evidence="8" id="KW-1185">Reference proteome</keyword>
<feature type="transmembrane region" description="Helical" evidence="6">
    <location>
        <begin position="205"/>
        <end position="227"/>
    </location>
</feature>
<protein>
    <submittedName>
        <fullName evidence="7">Transporter</fullName>
    </submittedName>
</protein>
<evidence type="ECO:0000313" key="8">
    <source>
        <dbReference type="Proteomes" id="UP000054742"/>
    </source>
</evidence>
<dbReference type="PANTHER" id="PTHR21716:SF16">
    <property type="entry name" value="BLL1467 PROTEIN"/>
    <property type="match status" value="1"/>
</dbReference>
<name>A0A0W0ST95_9GAMM</name>
<organism evidence="7 8">
    <name type="scientific">Legionella brunensis</name>
    <dbReference type="NCBI Taxonomy" id="29422"/>
    <lineage>
        <taxon>Bacteria</taxon>
        <taxon>Pseudomonadati</taxon>
        <taxon>Pseudomonadota</taxon>
        <taxon>Gammaproteobacteria</taxon>
        <taxon>Legionellales</taxon>
        <taxon>Legionellaceae</taxon>
        <taxon>Legionella</taxon>
    </lineage>
</organism>
<comment type="similarity">
    <text evidence="2">Belongs to the autoinducer-2 exporter (AI-2E) (TC 2.A.86) family.</text>
</comment>
<evidence type="ECO:0000256" key="3">
    <source>
        <dbReference type="ARBA" id="ARBA00022692"/>
    </source>
</evidence>
<feature type="transmembrane region" description="Helical" evidence="6">
    <location>
        <begin position="276"/>
        <end position="298"/>
    </location>
</feature>
<evidence type="ECO:0000313" key="7">
    <source>
        <dbReference type="EMBL" id="KTC86610.1"/>
    </source>
</evidence>
<dbReference type="PATRIC" id="fig|29422.6.peg.580"/>
<feature type="transmembrane region" description="Helical" evidence="6">
    <location>
        <begin position="154"/>
        <end position="171"/>
    </location>
</feature>
<feature type="transmembrane region" description="Helical" evidence="6">
    <location>
        <begin position="59"/>
        <end position="84"/>
    </location>
</feature>
<dbReference type="RefSeq" id="WP_058440648.1">
    <property type="nucleotide sequence ID" value="NZ_CAAAHU010000007.1"/>
</dbReference>
<feature type="transmembrane region" description="Helical" evidence="6">
    <location>
        <begin position="304"/>
        <end position="330"/>
    </location>
</feature>
<proteinExistence type="inferred from homology"/>
<dbReference type="PANTHER" id="PTHR21716">
    <property type="entry name" value="TRANSMEMBRANE PROTEIN"/>
    <property type="match status" value="1"/>
</dbReference>
<dbReference type="GO" id="GO:0016020">
    <property type="term" value="C:membrane"/>
    <property type="evidence" value="ECO:0007669"/>
    <property type="project" value="UniProtKB-SubCell"/>
</dbReference>
<dbReference type="OrthoDB" id="5637080at2"/>
<evidence type="ECO:0000256" key="1">
    <source>
        <dbReference type="ARBA" id="ARBA00004141"/>
    </source>
</evidence>
<evidence type="ECO:0000256" key="4">
    <source>
        <dbReference type="ARBA" id="ARBA00022989"/>
    </source>
</evidence>
<dbReference type="GO" id="GO:0055085">
    <property type="term" value="P:transmembrane transport"/>
    <property type="evidence" value="ECO:0007669"/>
    <property type="project" value="TreeGrafter"/>
</dbReference>
<dbReference type="STRING" id="29422.Lbru_0551"/>
<feature type="transmembrane region" description="Helical" evidence="6">
    <location>
        <begin position="20"/>
        <end position="47"/>
    </location>
</feature>
<comment type="subcellular location">
    <subcellularLocation>
        <location evidence="1">Membrane</location>
        <topology evidence="1">Multi-pass membrane protein</topology>
    </subcellularLocation>
</comment>
<keyword evidence="3 6" id="KW-0812">Transmembrane</keyword>
<evidence type="ECO:0000256" key="6">
    <source>
        <dbReference type="SAM" id="Phobius"/>
    </source>
</evidence>
<reference evidence="7 8" key="1">
    <citation type="submission" date="2015-11" db="EMBL/GenBank/DDBJ databases">
        <title>Genomic analysis of 38 Legionella species identifies large and diverse effector repertoires.</title>
        <authorList>
            <person name="Burstein D."/>
            <person name="Amaro F."/>
            <person name="Zusman T."/>
            <person name="Lifshitz Z."/>
            <person name="Cohen O."/>
            <person name="Gilbert J.A."/>
            <person name="Pupko T."/>
            <person name="Shuman H.A."/>
            <person name="Segal G."/>
        </authorList>
    </citation>
    <scope>NUCLEOTIDE SEQUENCE [LARGE SCALE GENOMIC DNA]</scope>
    <source>
        <strain evidence="7 8">ATCC 43878</strain>
    </source>
</reference>
<dbReference type="Pfam" id="PF01594">
    <property type="entry name" value="AI-2E_transport"/>
    <property type="match status" value="1"/>
</dbReference>
<evidence type="ECO:0000256" key="5">
    <source>
        <dbReference type="ARBA" id="ARBA00023136"/>
    </source>
</evidence>
<dbReference type="InterPro" id="IPR002549">
    <property type="entry name" value="AI-2E-like"/>
</dbReference>
<evidence type="ECO:0000256" key="2">
    <source>
        <dbReference type="ARBA" id="ARBA00009773"/>
    </source>
</evidence>
<feature type="transmembrane region" description="Helical" evidence="6">
    <location>
        <begin position="247"/>
        <end position="269"/>
    </location>
</feature>
<accession>A0A0W0ST95</accession>
<keyword evidence="4 6" id="KW-1133">Transmembrane helix</keyword>
<dbReference type="AlphaFoldDB" id="A0A0W0ST95"/>
<keyword evidence="5 6" id="KW-0472">Membrane</keyword>
<dbReference type="Proteomes" id="UP000054742">
    <property type="component" value="Unassembled WGS sequence"/>
</dbReference>
<sequence length="350" mass="39657">MNESNIHQSRSGWELKTLAFSAIIFIIYISQDILFPLSLSFFLYLLLKPFRDLLLRLKFPKILASAIICALLLAVISFAISFLMEPAAHWIDKAPENMLTIEKKFSFIKKPLAKVSEAFKKAQTITEGSPEKKIIVKTDTENIGYSLFDLTTNAMLMIFITIAFLFFLLIYTDNILSNLQKIITSRQTKITNIFLLSIEEEISTYLVTFTIICFCLGITIALILWLLGVPNAMLWGVMATCLNFIPYIGPAIGIGVIFFVSLLTFDTYFQILLPPLLYFLTSNLEGQIITPILLGHRLNLNPLIVFFSIIFWAWLWGINGALLSIPFLAIARIMMAHVPSTSKYSLLLEK</sequence>
<comment type="caution">
    <text evidence="7">The sequence shown here is derived from an EMBL/GenBank/DDBJ whole genome shotgun (WGS) entry which is preliminary data.</text>
</comment>
<dbReference type="EMBL" id="LNXV01000004">
    <property type="protein sequence ID" value="KTC86610.1"/>
    <property type="molecule type" value="Genomic_DNA"/>
</dbReference>